<dbReference type="PANTHER" id="PTHR43731">
    <property type="entry name" value="RHOMBOID PROTEASE"/>
    <property type="match status" value="1"/>
</dbReference>
<proteinExistence type="predicted"/>
<dbReference type="Gene3D" id="1.20.1540.10">
    <property type="entry name" value="Rhomboid-like"/>
    <property type="match status" value="1"/>
</dbReference>
<dbReference type="GO" id="GO:0016020">
    <property type="term" value="C:membrane"/>
    <property type="evidence" value="ECO:0007669"/>
    <property type="project" value="UniProtKB-SubCell"/>
</dbReference>
<reference evidence="7 8" key="1">
    <citation type="journal article" date="2016" name="Sci. Rep.">
        <title>Metabolic traits of an uncultured archaeal lineage -MSBL1- from brine pools of the Red Sea.</title>
        <authorList>
            <person name="Mwirichia R."/>
            <person name="Alam I."/>
            <person name="Rashid M."/>
            <person name="Vinu M."/>
            <person name="Ba-Alawi W."/>
            <person name="Anthony Kamau A."/>
            <person name="Kamanda Ngugi D."/>
            <person name="Goker M."/>
            <person name="Klenk H.P."/>
            <person name="Bajic V."/>
            <person name="Stingl U."/>
        </authorList>
    </citation>
    <scope>NUCLEOTIDE SEQUENCE [LARGE SCALE GENOMIC DNA]</scope>
    <source>
        <strain evidence="7">SCGC-AAA259E19</strain>
    </source>
</reference>
<dbReference type="Pfam" id="PF01694">
    <property type="entry name" value="Rhomboid"/>
    <property type="match status" value="1"/>
</dbReference>
<dbReference type="FunFam" id="1.20.1540.10:FF:000027">
    <property type="entry name" value="Rhomboid family intramembrane serine protease"/>
    <property type="match status" value="1"/>
</dbReference>
<organism evidence="7 8">
    <name type="scientific">candidate division MSBL1 archaeon SCGC-AAA259E19</name>
    <dbReference type="NCBI Taxonomy" id="1698264"/>
    <lineage>
        <taxon>Archaea</taxon>
        <taxon>Methanobacteriati</taxon>
        <taxon>Methanobacteriota</taxon>
        <taxon>candidate division MSBL1</taxon>
    </lineage>
</organism>
<accession>A0A133UNF3</accession>
<keyword evidence="4 5" id="KW-0472">Membrane</keyword>
<keyword evidence="8" id="KW-1185">Reference proteome</keyword>
<feature type="transmembrane region" description="Helical" evidence="5">
    <location>
        <begin position="146"/>
        <end position="170"/>
    </location>
</feature>
<evidence type="ECO:0000313" key="8">
    <source>
        <dbReference type="Proteomes" id="UP000070284"/>
    </source>
</evidence>
<dbReference type="SUPFAM" id="SSF144091">
    <property type="entry name" value="Rhomboid-like"/>
    <property type="match status" value="1"/>
</dbReference>
<gene>
    <name evidence="7" type="ORF">AKJ65_00970</name>
</gene>
<feature type="transmembrane region" description="Helical" evidence="5">
    <location>
        <begin position="121"/>
        <end position="139"/>
    </location>
</feature>
<protein>
    <recommendedName>
        <fullName evidence="6">Peptidase S54 rhomboid domain-containing protein</fullName>
    </recommendedName>
</protein>
<comment type="subcellular location">
    <subcellularLocation>
        <location evidence="1">Membrane</location>
        <topology evidence="1">Multi-pass membrane protein</topology>
    </subcellularLocation>
</comment>
<dbReference type="PANTHER" id="PTHR43731:SF26">
    <property type="entry name" value="RHOMBOID-LIKE PROTEIN 10, CHLOROPLASTIC"/>
    <property type="match status" value="1"/>
</dbReference>
<dbReference type="Proteomes" id="UP000070284">
    <property type="component" value="Unassembled WGS sequence"/>
</dbReference>
<dbReference type="InterPro" id="IPR050925">
    <property type="entry name" value="Rhomboid_protease_S54"/>
</dbReference>
<evidence type="ECO:0000256" key="2">
    <source>
        <dbReference type="ARBA" id="ARBA00022692"/>
    </source>
</evidence>
<sequence>MFFPIKDENPTERKPLLTIALIAANIAVFLFTFFSNDFSSIVREYGAMPKEIVAGEDLHTLFTSMFLHGGPIHLIGNVWFLWIFGDNIEDLFGRPKFLFIYFGSGVLASFAHIALNPASSVTAIGASGAIAGILGAYTIKYPRAKVVTVLFIFLFIHVIKIPSIVFLGVWAGLQMLSGLATTIEGVQVTVAYWAHIGGFLAGMLMAFLLRERSSTPRKEITEEYFRPR</sequence>
<keyword evidence="2 5" id="KW-0812">Transmembrane</keyword>
<name>A0A133UNF3_9EURY</name>
<dbReference type="EMBL" id="LHXO01000007">
    <property type="protein sequence ID" value="KXA95735.1"/>
    <property type="molecule type" value="Genomic_DNA"/>
</dbReference>
<dbReference type="GO" id="GO:0004252">
    <property type="term" value="F:serine-type endopeptidase activity"/>
    <property type="evidence" value="ECO:0007669"/>
    <property type="project" value="InterPro"/>
</dbReference>
<evidence type="ECO:0000259" key="6">
    <source>
        <dbReference type="Pfam" id="PF01694"/>
    </source>
</evidence>
<keyword evidence="3 5" id="KW-1133">Transmembrane helix</keyword>
<feature type="domain" description="Peptidase S54 rhomboid" evidence="6">
    <location>
        <begin position="57"/>
        <end position="211"/>
    </location>
</feature>
<feature type="transmembrane region" description="Helical" evidence="5">
    <location>
        <begin position="190"/>
        <end position="209"/>
    </location>
</feature>
<comment type="caution">
    <text evidence="7">The sequence shown here is derived from an EMBL/GenBank/DDBJ whole genome shotgun (WGS) entry which is preliminary data.</text>
</comment>
<feature type="transmembrane region" description="Helical" evidence="5">
    <location>
        <begin position="97"/>
        <end position="115"/>
    </location>
</feature>
<dbReference type="InterPro" id="IPR035952">
    <property type="entry name" value="Rhomboid-like_sf"/>
</dbReference>
<evidence type="ECO:0000256" key="1">
    <source>
        <dbReference type="ARBA" id="ARBA00004141"/>
    </source>
</evidence>
<dbReference type="AlphaFoldDB" id="A0A133UNF3"/>
<evidence type="ECO:0000256" key="5">
    <source>
        <dbReference type="SAM" id="Phobius"/>
    </source>
</evidence>
<dbReference type="InterPro" id="IPR022764">
    <property type="entry name" value="Peptidase_S54_rhomboid_dom"/>
</dbReference>
<feature type="transmembrane region" description="Helical" evidence="5">
    <location>
        <begin position="16"/>
        <end position="34"/>
    </location>
</feature>
<evidence type="ECO:0000256" key="4">
    <source>
        <dbReference type="ARBA" id="ARBA00023136"/>
    </source>
</evidence>
<evidence type="ECO:0000313" key="7">
    <source>
        <dbReference type="EMBL" id="KXA95735.1"/>
    </source>
</evidence>
<evidence type="ECO:0000256" key="3">
    <source>
        <dbReference type="ARBA" id="ARBA00022989"/>
    </source>
</evidence>
<feature type="transmembrane region" description="Helical" evidence="5">
    <location>
        <begin position="65"/>
        <end position="85"/>
    </location>
</feature>